<evidence type="ECO:0000313" key="4">
    <source>
        <dbReference type="EMBL" id="KAB1651420.1"/>
    </source>
</evidence>
<reference evidence="4 5" key="1">
    <citation type="submission" date="2019-09" db="EMBL/GenBank/DDBJ databases">
        <title>Whole genome shotgun sequencing (WGS) of Ellagibacter isourolithinifaciens DSM 104140(T) and Adlercreutzia muris DSM 29508(T).</title>
        <authorList>
            <person name="Stoll D.A."/>
            <person name="Danylec N."/>
            <person name="Huch M."/>
        </authorList>
    </citation>
    <scope>NUCLEOTIDE SEQUENCE [LARGE SCALE GENOMIC DNA]</scope>
    <source>
        <strain evidence="4 5">DSM 29508</strain>
    </source>
</reference>
<organism evidence="4 5">
    <name type="scientific">Adlercreutzia muris</name>
    <dbReference type="NCBI Taxonomy" id="1796610"/>
    <lineage>
        <taxon>Bacteria</taxon>
        <taxon>Bacillati</taxon>
        <taxon>Actinomycetota</taxon>
        <taxon>Coriobacteriia</taxon>
        <taxon>Eggerthellales</taxon>
        <taxon>Eggerthellaceae</taxon>
        <taxon>Adlercreutzia</taxon>
    </lineage>
</organism>
<dbReference type="AlphaFoldDB" id="A0A7C8BSA9"/>
<dbReference type="Pfam" id="PF13624">
    <property type="entry name" value="SurA_N_3"/>
    <property type="match status" value="1"/>
</dbReference>
<dbReference type="InterPro" id="IPR046357">
    <property type="entry name" value="PPIase_dom_sf"/>
</dbReference>
<dbReference type="Gene3D" id="1.10.4030.10">
    <property type="entry name" value="Porin chaperone SurA, peptide-binding domain"/>
    <property type="match status" value="1"/>
</dbReference>
<dbReference type="PANTHER" id="PTHR47245">
    <property type="entry name" value="PEPTIDYLPROLYL ISOMERASE"/>
    <property type="match status" value="1"/>
</dbReference>
<dbReference type="EMBL" id="WAJS01000002">
    <property type="protein sequence ID" value="KAB1651420.1"/>
    <property type="molecule type" value="Genomic_DNA"/>
</dbReference>
<dbReference type="PROSITE" id="PS51257">
    <property type="entry name" value="PROKAR_LIPOPROTEIN"/>
    <property type="match status" value="1"/>
</dbReference>
<name>A0A7C8BSA9_9ACTN</name>
<feature type="compositionally biased region" description="Low complexity" evidence="2">
    <location>
        <begin position="377"/>
        <end position="463"/>
    </location>
</feature>
<dbReference type="SUPFAM" id="SSF109998">
    <property type="entry name" value="Triger factor/SurA peptide-binding domain-like"/>
    <property type="match status" value="1"/>
</dbReference>
<proteinExistence type="predicted"/>
<feature type="domain" description="PpiC" evidence="3">
    <location>
        <begin position="193"/>
        <end position="295"/>
    </location>
</feature>
<dbReference type="Proteomes" id="UP000479639">
    <property type="component" value="Unassembled WGS sequence"/>
</dbReference>
<evidence type="ECO:0000256" key="2">
    <source>
        <dbReference type="SAM" id="MobiDB-lite"/>
    </source>
</evidence>
<sequence length="463" mass="48348">MKFTSFMKSSALKGAGAMVLTVALGAGLVGCGGGIGGGAVAATVNGQEIMEQTVTDYVAQFRTDSGLESDEEWGKWMVANGYTPETVRQEVIDYYINQDLYDQAATEYNVTVEQADIDEALSQTKSMFESDEAFNEALEASQMTEEDYINEVIRPNLLQTKLADAVAAAEGEGEGEGDDALLAQAQSMADQLNGAKRSSHILLTAEGDETDEALLARAQELLDQINNGDISFEDAAAQYSQDSGSAAQGGDVNWDKLGTGFVTEYQEALDGLEKDQIVAAPVKSEYGYHIIKCTDVFTVPEGGITSTDQLPAEFLDTLSYMQEANTSQNFATWFEEYRNNAQIEINPMPEGLPYAIDLTPYEEQAAADQATPEGDAADPTAQDQTDGQAPAADGEGAEGADAAAADDQAAAEGDQGDATADGAAEGADAPAADGQADAAGEQDAAAGDQAADAGAADGADQAQ</sequence>
<protein>
    <submittedName>
        <fullName evidence="4">Peptidylprolyl isomerase</fullName>
    </submittedName>
</protein>
<dbReference type="InterPro" id="IPR000297">
    <property type="entry name" value="PPIase_PpiC"/>
</dbReference>
<dbReference type="GO" id="GO:0003755">
    <property type="term" value="F:peptidyl-prolyl cis-trans isomerase activity"/>
    <property type="evidence" value="ECO:0007669"/>
    <property type="project" value="UniProtKB-KW"/>
</dbReference>
<dbReference type="PANTHER" id="PTHR47245:SF2">
    <property type="entry name" value="PEPTIDYL-PROLYL CIS-TRANS ISOMERASE HP_0175-RELATED"/>
    <property type="match status" value="1"/>
</dbReference>
<gene>
    <name evidence="4" type="ORF">F8D48_01290</name>
</gene>
<dbReference type="PROSITE" id="PS50198">
    <property type="entry name" value="PPIC_PPIASE_2"/>
    <property type="match status" value="1"/>
</dbReference>
<evidence type="ECO:0000313" key="5">
    <source>
        <dbReference type="Proteomes" id="UP000479639"/>
    </source>
</evidence>
<comment type="caution">
    <text evidence="4">The sequence shown here is derived from an EMBL/GenBank/DDBJ whole genome shotgun (WGS) entry which is preliminary data.</text>
</comment>
<evidence type="ECO:0000259" key="3">
    <source>
        <dbReference type="PROSITE" id="PS50198"/>
    </source>
</evidence>
<dbReference type="Gene3D" id="3.10.50.40">
    <property type="match status" value="1"/>
</dbReference>
<keyword evidence="1 4" id="KW-0413">Isomerase</keyword>
<dbReference type="RefSeq" id="WP_151429637.1">
    <property type="nucleotide sequence ID" value="NZ_JANJZI010000005.1"/>
</dbReference>
<dbReference type="Pfam" id="PF00639">
    <property type="entry name" value="Rotamase"/>
    <property type="match status" value="1"/>
</dbReference>
<keyword evidence="5" id="KW-1185">Reference proteome</keyword>
<dbReference type="InterPro" id="IPR050245">
    <property type="entry name" value="PrsA_foldase"/>
</dbReference>
<dbReference type="InterPro" id="IPR027304">
    <property type="entry name" value="Trigger_fact/SurA_dom_sf"/>
</dbReference>
<accession>A0A7C8BSA9</accession>
<evidence type="ECO:0000256" key="1">
    <source>
        <dbReference type="PROSITE-ProRule" id="PRU00278"/>
    </source>
</evidence>
<dbReference type="SUPFAM" id="SSF54534">
    <property type="entry name" value="FKBP-like"/>
    <property type="match status" value="1"/>
</dbReference>
<keyword evidence="1" id="KW-0697">Rotamase</keyword>
<feature type="region of interest" description="Disordered" evidence="2">
    <location>
        <begin position="365"/>
        <end position="463"/>
    </location>
</feature>